<dbReference type="InterPro" id="IPR007248">
    <property type="entry name" value="Mpv17_PMP22"/>
</dbReference>
<evidence type="ECO:0000256" key="1">
    <source>
        <dbReference type="ARBA" id="ARBA00004141"/>
    </source>
</evidence>
<keyword evidence="3" id="KW-0812">Transmembrane</keyword>
<dbReference type="GO" id="GO:0005739">
    <property type="term" value="C:mitochondrion"/>
    <property type="evidence" value="ECO:0007669"/>
    <property type="project" value="TreeGrafter"/>
</dbReference>
<accession>A0AAV5GAX3</accession>
<keyword evidence="4" id="KW-1133">Transmembrane helix</keyword>
<dbReference type="EMBL" id="BQKY01000005">
    <property type="protein sequence ID" value="GJN89746.1"/>
    <property type="molecule type" value="Genomic_DNA"/>
</dbReference>
<comment type="caution">
    <text evidence="7">The sequence shown here is derived from an EMBL/GenBank/DDBJ whole genome shotgun (WGS) entry which is preliminary data.</text>
</comment>
<evidence type="ECO:0000256" key="6">
    <source>
        <dbReference type="RuleBase" id="RU363053"/>
    </source>
</evidence>
<evidence type="ECO:0000256" key="4">
    <source>
        <dbReference type="ARBA" id="ARBA00022989"/>
    </source>
</evidence>
<dbReference type="Proteomes" id="UP001342314">
    <property type="component" value="Unassembled WGS sequence"/>
</dbReference>
<gene>
    <name evidence="7" type="ORF">Rhopal_002735-T1</name>
</gene>
<dbReference type="GO" id="GO:0016020">
    <property type="term" value="C:membrane"/>
    <property type="evidence" value="ECO:0007669"/>
    <property type="project" value="UniProtKB-SubCell"/>
</dbReference>
<evidence type="ECO:0000313" key="7">
    <source>
        <dbReference type="EMBL" id="GJN89746.1"/>
    </source>
</evidence>
<name>A0AAV5GAX3_9BASI</name>
<keyword evidence="5" id="KW-0472">Membrane</keyword>
<reference evidence="7 8" key="1">
    <citation type="submission" date="2021-12" db="EMBL/GenBank/DDBJ databases">
        <title>High titer production of polyol ester of fatty acids by Rhodotorula paludigena BS15 towards product separation-free biomass refinery.</title>
        <authorList>
            <person name="Mano J."/>
            <person name="Ono H."/>
            <person name="Tanaka T."/>
            <person name="Naito K."/>
            <person name="Sushida H."/>
            <person name="Ike M."/>
            <person name="Tokuyasu K."/>
            <person name="Kitaoka M."/>
        </authorList>
    </citation>
    <scope>NUCLEOTIDE SEQUENCE [LARGE SCALE GENOMIC DNA]</scope>
    <source>
        <strain evidence="7 8">BS15</strain>
    </source>
</reference>
<comment type="similarity">
    <text evidence="2 6">Belongs to the peroxisomal membrane protein PXMP2/4 family.</text>
</comment>
<dbReference type="PANTHER" id="PTHR11266:SF17">
    <property type="entry name" value="PROTEIN MPV17"/>
    <property type="match status" value="1"/>
</dbReference>
<protein>
    <submittedName>
        <fullName evidence="7">Uncharacterized protein</fullName>
    </submittedName>
</protein>
<sequence>MSFIFRGYLRLLQRYTLPTQMATAASTSALGDVLYQGWFEGKSLNQFEWYKTQRMAIYGSMVWAPLSNRWHAVLNKINLGSKVKTVVARTVTDLALFSPFATCLFYTCQGLFEGRAFLPGSPDVDAPQCTFERLEERLWPTVQKQWALWGPANIINMSIVPVYARPPFSNFVAIGWNCFLAAGAARGGIPPAGHTISREVEIAVAAAEAME</sequence>
<proteinExistence type="inferred from homology"/>
<evidence type="ECO:0000256" key="2">
    <source>
        <dbReference type="ARBA" id="ARBA00006824"/>
    </source>
</evidence>
<comment type="subcellular location">
    <subcellularLocation>
        <location evidence="1">Membrane</location>
        <topology evidence="1">Multi-pass membrane protein</topology>
    </subcellularLocation>
</comment>
<dbReference type="Pfam" id="PF04117">
    <property type="entry name" value="Mpv17_PMP22"/>
    <property type="match status" value="1"/>
</dbReference>
<dbReference type="PANTHER" id="PTHR11266">
    <property type="entry name" value="PEROXISOMAL MEMBRANE PROTEIN 2, PXMP2 MPV17"/>
    <property type="match status" value="1"/>
</dbReference>
<evidence type="ECO:0000256" key="5">
    <source>
        <dbReference type="ARBA" id="ARBA00023136"/>
    </source>
</evidence>
<dbReference type="AlphaFoldDB" id="A0AAV5GAX3"/>
<evidence type="ECO:0000256" key="3">
    <source>
        <dbReference type="ARBA" id="ARBA00022692"/>
    </source>
</evidence>
<organism evidence="7 8">
    <name type="scientific">Rhodotorula paludigena</name>
    <dbReference type="NCBI Taxonomy" id="86838"/>
    <lineage>
        <taxon>Eukaryota</taxon>
        <taxon>Fungi</taxon>
        <taxon>Dikarya</taxon>
        <taxon>Basidiomycota</taxon>
        <taxon>Pucciniomycotina</taxon>
        <taxon>Microbotryomycetes</taxon>
        <taxon>Sporidiobolales</taxon>
        <taxon>Sporidiobolaceae</taxon>
        <taxon>Rhodotorula</taxon>
    </lineage>
</organism>
<keyword evidence="8" id="KW-1185">Reference proteome</keyword>
<evidence type="ECO:0000313" key="8">
    <source>
        <dbReference type="Proteomes" id="UP001342314"/>
    </source>
</evidence>